<gene>
    <name evidence="2" type="ORF">K5V21_16465</name>
</gene>
<accession>A0ABS7L2E3</accession>
<keyword evidence="3" id="KW-1185">Reference proteome</keyword>
<dbReference type="SUPFAM" id="SSF53067">
    <property type="entry name" value="Actin-like ATPase domain"/>
    <property type="match status" value="1"/>
</dbReference>
<dbReference type="Proteomes" id="UP001299068">
    <property type="component" value="Unassembled WGS sequence"/>
</dbReference>
<sequence length="120" mass="13463">MHLFDSIIDKYIKYIGIIVLGIVTENGYITGLGVDDWKEVSLINQIRNKFNIPCILENDLNPIALGYFKTNIECNNMIYLLFTDLSVRGGIVINGKVYQGNKGYAGEVGVLPINDTYLNE</sequence>
<dbReference type="PANTHER" id="PTHR18964">
    <property type="entry name" value="ROK (REPRESSOR, ORF, KINASE) FAMILY"/>
    <property type="match status" value="1"/>
</dbReference>
<dbReference type="EMBL" id="JAIKTU010000016">
    <property type="protein sequence ID" value="MBY0757038.1"/>
    <property type="molecule type" value="Genomic_DNA"/>
</dbReference>
<reference evidence="2 3" key="1">
    <citation type="journal article" date="2021" name="Cell Host Microbe">
        <title>in vivo commensal control of Clostridioides difficile virulence.</title>
        <authorList>
            <person name="Girinathan B.P."/>
            <person name="Dibenedetto N."/>
            <person name="Worley J.N."/>
            <person name="Peltier J."/>
            <person name="Arrieta-Ortiz M.L."/>
            <person name="Rupa Christinal Immanuel S."/>
            <person name="Lavin R."/>
            <person name="Delaney M.L."/>
            <person name="Cummins C."/>
            <person name="Hoffmann M."/>
            <person name="Luo Y."/>
            <person name="Gonzalez-Escalona N."/>
            <person name="Allard M."/>
            <person name="Onderdonk A.B."/>
            <person name="Gerber G.K."/>
            <person name="Sonenshein A.L."/>
            <person name="Baliga N."/>
            <person name="Dupuy B."/>
            <person name="Bry L."/>
        </authorList>
    </citation>
    <scope>NUCLEOTIDE SEQUENCE [LARGE SCALE GENOMIC DNA]</scope>
    <source>
        <strain evidence="2 3">DSM 599</strain>
    </source>
</reference>
<dbReference type="RefSeq" id="WP_221862211.1">
    <property type="nucleotide sequence ID" value="NZ_JAIKTU010000016.1"/>
</dbReference>
<proteinExistence type="inferred from homology"/>
<evidence type="ECO:0000313" key="3">
    <source>
        <dbReference type="Proteomes" id="UP001299068"/>
    </source>
</evidence>
<dbReference type="InterPro" id="IPR000600">
    <property type="entry name" value="ROK"/>
</dbReference>
<dbReference type="PANTHER" id="PTHR18964:SF149">
    <property type="entry name" value="BIFUNCTIONAL UDP-N-ACETYLGLUCOSAMINE 2-EPIMERASE_N-ACETYLMANNOSAMINE KINASE"/>
    <property type="match status" value="1"/>
</dbReference>
<name>A0ABS7L2E3_CLOSR</name>
<comment type="caution">
    <text evidence="2">The sequence shown here is derived from an EMBL/GenBank/DDBJ whole genome shotgun (WGS) entry which is preliminary data.</text>
</comment>
<evidence type="ECO:0000256" key="1">
    <source>
        <dbReference type="ARBA" id="ARBA00006479"/>
    </source>
</evidence>
<evidence type="ECO:0000313" key="2">
    <source>
        <dbReference type="EMBL" id="MBY0757038.1"/>
    </source>
</evidence>
<dbReference type="InterPro" id="IPR043129">
    <property type="entry name" value="ATPase_NBD"/>
</dbReference>
<protein>
    <submittedName>
        <fullName evidence="2">ROK family protein</fullName>
    </submittedName>
</protein>
<comment type="similarity">
    <text evidence="1">Belongs to the ROK (NagC/XylR) family.</text>
</comment>
<dbReference type="Pfam" id="PF00480">
    <property type="entry name" value="ROK"/>
    <property type="match status" value="1"/>
</dbReference>
<organism evidence="2 3">
    <name type="scientific">Clostridium sardiniense</name>
    <name type="common">Clostridium absonum</name>
    <dbReference type="NCBI Taxonomy" id="29369"/>
    <lineage>
        <taxon>Bacteria</taxon>
        <taxon>Bacillati</taxon>
        <taxon>Bacillota</taxon>
        <taxon>Clostridia</taxon>
        <taxon>Eubacteriales</taxon>
        <taxon>Clostridiaceae</taxon>
        <taxon>Clostridium</taxon>
    </lineage>
</organism>
<dbReference type="Gene3D" id="3.30.420.40">
    <property type="match status" value="2"/>
</dbReference>